<sequence length="226" mass="24985">MSIFHRFENLHPASRILLWLTLALALQWLPLSALLWFALAIFPLTLWLAGDRFKLLLRRARWLLLSIVVLFLFATPGTLLPGVAGSLGITREGLEFAATHALRLIQLLALLAMLLERLGIPALVAGLYVLLGALGLRRQRGRMALRLLLVLEYVEQGRELRRQGRSSGWQAWFDPQPDSATAAAAETAADTPIELHIAALASSDRLIMLLTLLGLVAAYLWLGSRA</sequence>
<name>A0A7Z7HSI3_9PROT</name>
<keyword evidence="1" id="KW-0472">Membrane</keyword>
<keyword evidence="1" id="KW-0812">Transmembrane</keyword>
<feature type="transmembrane region" description="Helical" evidence="1">
    <location>
        <begin position="62"/>
        <end position="84"/>
    </location>
</feature>
<feature type="transmembrane region" description="Helical" evidence="1">
    <location>
        <begin position="206"/>
        <end position="222"/>
    </location>
</feature>
<keyword evidence="3" id="KW-1185">Reference proteome</keyword>
<evidence type="ECO:0000256" key="1">
    <source>
        <dbReference type="SAM" id="Phobius"/>
    </source>
</evidence>
<dbReference type="RefSeq" id="WP_067169890.1">
    <property type="nucleotide sequence ID" value="NZ_LFZK01000001.1"/>
</dbReference>
<feature type="transmembrane region" description="Helical" evidence="1">
    <location>
        <begin position="34"/>
        <end position="50"/>
    </location>
</feature>
<accession>A0A7Z7HSI3</accession>
<evidence type="ECO:0000313" key="3">
    <source>
        <dbReference type="Proteomes" id="UP000242886"/>
    </source>
</evidence>
<dbReference type="Proteomes" id="UP000242886">
    <property type="component" value="Chromosome SDENCHOL"/>
</dbReference>
<keyword evidence="1" id="KW-1133">Transmembrane helix</keyword>
<feature type="transmembrane region" description="Helical" evidence="1">
    <location>
        <begin position="104"/>
        <end position="136"/>
    </location>
</feature>
<gene>
    <name evidence="2" type="ORF">SDENCHOL_20952</name>
</gene>
<protein>
    <submittedName>
        <fullName evidence="2">Uncharacterized protein</fullName>
    </submittedName>
</protein>
<proteinExistence type="predicted"/>
<organism evidence="2 3">
    <name type="scientific">Sterolibacterium denitrificans</name>
    <dbReference type="NCBI Taxonomy" id="157592"/>
    <lineage>
        <taxon>Bacteria</taxon>
        <taxon>Pseudomonadati</taxon>
        <taxon>Pseudomonadota</taxon>
        <taxon>Betaproteobacteria</taxon>
        <taxon>Nitrosomonadales</taxon>
        <taxon>Sterolibacteriaceae</taxon>
        <taxon>Sterolibacterium</taxon>
    </lineage>
</organism>
<dbReference type="AlphaFoldDB" id="A0A7Z7HSI3"/>
<dbReference type="EMBL" id="LT837803">
    <property type="protein sequence ID" value="SMB30245.1"/>
    <property type="molecule type" value="Genomic_DNA"/>
</dbReference>
<reference evidence="2" key="1">
    <citation type="submission" date="2017-03" db="EMBL/GenBank/DDBJ databases">
        <authorList>
            <consortium name="AG Boll"/>
        </authorList>
    </citation>
    <scope>NUCLEOTIDE SEQUENCE [LARGE SCALE GENOMIC DNA]</scope>
    <source>
        <strain evidence="2">Chol</strain>
    </source>
</reference>
<evidence type="ECO:0000313" key="2">
    <source>
        <dbReference type="EMBL" id="SMB30245.1"/>
    </source>
</evidence>